<keyword evidence="1" id="KW-0614">Plasmid</keyword>
<geneLocation type="plasmid" evidence="1 2">
    <name>pFA1</name>
</geneLocation>
<gene>
    <name evidence="1" type="ORF">FUAX_41070</name>
</gene>
<organism evidence="1 2">
    <name type="scientific">Fulvitalea axinellae</name>
    <dbReference type="NCBI Taxonomy" id="1182444"/>
    <lineage>
        <taxon>Bacteria</taxon>
        <taxon>Pseudomonadati</taxon>
        <taxon>Bacteroidota</taxon>
        <taxon>Cytophagia</taxon>
        <taxon>Cytophagales</taxon>
        <taxon>Persicobacteraceae</taxon>
        <taxon>Fulvitalea</taxon>
    </lineage>
</organism>
<sequence length="47" mass="5850">MEIEIEKKNWRDERGYENGYMEFYGLKEEDKAHRDEVVRALLEVFPW</sequence>
<reference evidence="1 2" key="1">
    <citation type="submission" date="2021-12" db="EMBL/GenBank/DDBJ databases">
        <title>Genome sequencing of bacteria with rrn-lacking chromosome and rrn-plasmid.</title>
        <authorList>
            <person name="Anda M."/>
            <person name="Iwasaki W."/>
        </authorList>
    </citation>
    <scope>NUCLEOTIDE SEQUENCE [LARGE SCALE GENOMIC DNA]</scope>
    <source>
        <strain evidence="1 2">DSM 100852</strain>
        <plasmid evidence="1 2">pFA1</plasmid>
    </source>
</reference>
<dbReference type="EMBL" id="AP025315">
    <property type="protein sequence ID" value="BDD11675.1"/>
    <property type="molecule type" value="Genomic_DNA"/>
</dbReference>
<accession>A0AAU9CQL1</accession>
<evidence type="ECO:0000313" key="1">
    <source>
        <dbReference type="EMBL" id="BDD11675.1"/>
    </source>
</evidence>
<protein>
    <submittedName>
        <fullName evidence="1">Uncharacterized protein</fullName>
    </submittedName>
</protein>
<keyword evidence="2" id="KW-1185">Reference proteome</keyword>
<name>A0AAU9CQL1_9BACT</name>
<dbReference type="AlphaFoldDB" id="A0AAU9CQL1"/>
<dbReference type="Proteomes" id="UP001348817">
    <property type="component" value="Plasmid pFA1"/>
</dbReference>
<proteinExistence type="predicted"/>
<dbReference type="RefSeq" id="WP_338394794.1">
    <property type="nucleotide sequence ID" value="NZ_AP025315.1"/>
</dbReference>
<evidence type="ECO:0000313" key="2">
    <source>
        <dbReference type="Proteomes" id="UP001348817"/>
    </source>
</evidence>
<dbReference type="KEGG" id="fax:FUAX_41070"/>